<dbReference type="KEGG" id="psco:LY89DRAFT_784172"/>
<dbReference type="GeneID" id="28832483"/>
<proteinExistence type="predicted"/>
<protein>
    <recommendedName>
        <fullName evidence="2">2EXR domain-containing protein</fullName>
    </recommendedName>
</protein>
<evidence type="ECO:0000313" key="3">
    <source>
        <dbReference type="EMBL" id="KUJ14181.1"/>
    </source>
</evidence>
<organism evidence="3 4">
    <name type="scientific">Mollisia scopiformis</name>
    <name type="common">Conifer needle endophyte fungus</name>
    <name type="synonym">Phialocephala scopiformis</name>
    <dbReference type="NCBI Taxonomy" id="149040"/>
    <lineage>
        <taxon>Eukaryota</taxon>
        <taxon>Fungi</taxon>
        <taxon>Dikarya</taxon>
        <taxon>Ascomycota</taxon>
        <taxon>Pezizomycotina</taxon>
        <taxon>Leotiomycetes</taxon>
        <taxon>Helotiales</taxon>
        <taxon>Mollisiaceae</taxon>
        <taxon>Mollisia</taxon>
    </lineage>
</organism>
<dbReference type="EMBL" id="KQ947420">
    <property type="protein sequence ID" value="KUJ14181.1"/>
    <property type="molecule type" value="Genomic_DNA"/>
</dbReference>
<keyword evidence="4" id="KW-1185">Reference proteome</keyword>
<dbReference type="Pfam" id="PF20150">
    <property type="entry name" value="2EXR"/>
    <property type="match status" value="1"/>
</dbReference>
<dbReference type="OrthoDB" id="3540486at2759"/>
<feature type="domain" description="2EXR" evidence="2">
    <location>
        <begin position="65"/>
        <end position="122"/>
    </location>
</feature>
<reference evidence="3 4" key="1">
    <citation type="submission" date="2015-10" db="EMBL/GenBank/DDBJ databases">
        <title>Full genome of DAOMC 229536 Phialocephala scopiformis, a fungal endophyte of spruce producing the potent anti-insectan compound rugulosin.</title>
        <authorList>
            <consortium name="DOE Joint Genome Institute"/>
            <person name="Walker A.K."/>
            <person name="Frasz S.L."/>
            <person name="Seifert K.A."/>
            <person name="Miller J.D."/>
            <person name="Mondo S.J."/>
            <person name="Labutti K."/>
            <person name="Lipzen A."/>
            <person name="Dockter R."/>
            <person name="Kennedy M."/>
            <person name="Grigoriev I.V."/>
            <person name="Spatafora J.W."/>
        </authorList>
    </citation>
    <scope>NUCLEOTIDE SEQUENCE [LARGE SCALE GENOMIC DNA]</scope>
    <source>
        <strain evidence="3 4">CBS 120377</strain>
    </source>
</reference>
<feature type="compositionally biased region" description="Polar residues" evidence="1">
    <location>
        <begin position="1"/>
        <end position="11"/>
    </location>
</feature>
<evidence type="ECO:0000256" key="1">
    <source>
        <dbReference type="SAM" id="MobiDB-lite"/>
    </source>
</evidence>
<accession>A0A194X1W4</accession>
<evidence type="ECO:0000313" key="4">
    <source>
        <dbReference type="Proteomes" id="UP000070700"/>
    </source>
</evidence>
<dbReference type="InterPro" id="IPR045518">
    <property type="entry name" value="2EXR"/>
</dbReference>
<dbReference type="Proteomes" id="UP000070700">
    <property type="component" value="Unassembled WGS sequence"/>
</dbReference>
<name>A0A194X1W4_MOLSC</name>
<feature type="region of interest" description="Disordered" evidence="1">
    <location>
        <begin position="1"/>
        <end position="27"/>
    </location>
</feature>
<gene>
    <name evidence="3" type="ORF">LY89DRAFT_784172</name>
</gene>
<dbReference type="RefSeq" id="XP_018068536.1">
    <property type="nucleotide sequence ID" value="XM_018222757.1"/>
</dbReference>
<sequence length="163" mass="18861">MPKNQSKNLSGDNAYLLPRSKGQPRRAMTKAQQKKLKVKGMKAINARNRSTFLQKSTLPQPPPVFTCFSNLPAELRLKVWEFAAENEIQLMHKHVHSSGDAFNSWLYPSLSWTCRDSRATVIACLSFKSWVWAGRLACRLRFSKWLFKRTLVWSTGWSYINRV</sequence>
<evidence type="ECO:0000259" key="2">
    <source>
        <dbReference type="Pfam" id="PF20150"/>
    </source>
</evidence>
<dbReference type="InParanoid" id="A0A194X1W4"/>
<dbReference type="AlphaFoldDB" id="A0A194X1W4"/>